<feature type="region of interest" description="Disordered" evidence="6">
    <location>
        <begin position="1"/>
        <end position="21"/>
    </location>
</feature>
<evidence type="ECO:0000256" key="1">
    <source>
        <dbReference type="ARBA" id="ARBA00022723"/>
    </source>
</evidence>
<feature type="domain" description="Fe2OG dioxygenase" evidence="7">
    <location>
        <begin position="251"/>
        <end position="370"/>
    </location>
</feature>
<gene>
    <name evidence="8" type="ORF">E3P90_03933</name>
</gene>
<evidence type="ECO:0000256" key="3">
    <source>
        <dbReference type="ARBA" id="ARBA00023002"/>
    </source>
</evidence>
<feature type="binding site" evidence="5">
    <location>
        <position position="327"/>
    </location>
    <ligand>
        <name>Fe cation</name>
        <dbReference type="ChEBI" id="CHEBI:24875"/>
        <note>catalytic</note>
    </ligand>
</feature>
<dbReference type="PANTHER" id="PTHR16557:SF2">
    <property type="entry name" value="NUCLEIC ACID DIOXYGENASE ALKBH1"/>
    <property type="match status" value="1"/>
</dbReference>
<dbReference type="InterPro" id="IPR004574">
    <property type="entry name" value="Alkb"/>
</dbReference>
<organism evidence="8 9">
    <name type="scientific">Wallemia ichthyophaga</name>
    <dbReference type="NCBI Taxonomy" id="245174"/>
    <lineage>
        <taxon>Eukaryota</taxon>
        <taxon>Fungi</taxon>
        <taxon>Dikarya</taxon>
        <taxon>Basidiomycota</taxon>
        <taxon>Wallemiomycotina</taxon>
        <taxon>Wallemiomycetes</taxon>
        <taxon>Wallemiales</taxon>
        <taxon>Wallemiaceae</taxon>
        <taxon>Wallemia</taxon>
    </lineage>
</organism>
<keyword evidence="2" id="KW-0223">Dioxygenase</keyword>
<proteinExistence type="predicted"/>
<feature type="binding site" evidence="5">
    <location>
        <position position="269"/>
    </location>
    <ligand>
        <name>Fe cation</name>
        <dbReference type="ChEBI" id="CHEBI:24875"/>
        <note>catalytic</note>
    </ligand>
</feature>
<dbReference type="GO" id="GO:0005737">
    <property type="term" value="C:cytoplasm"/>
    <property type="evidence" value="ECO:0007669"/>
    <property type="project" value="TreeGrafter"/>
</dbReference>
<keyword evidence="4 5" id="KW-0408">Iron</keyword>
<feature type="binding site" evidence="5">
    <location>
        <position position="271"/>
    </location>
    <ligand>
        <name>Fe cation</name>
        <dbReference type="ChEBI" id="CHEBI:24875"/>
        <note>catalytic</note>
    </ligand>
</feature>
<dbReference type="PROSITE" id="PS51471">
    <property type="entry name" value="FE2OG_OXY"/>
    <property type="match status" value="1"/>
</dbReference>
<dbReference type="Gene3D" id="2.60.120.590">
    <property type="entry name" value="Alpha-ketoglutarate-dependent dioxygenase AlkB-like"/>
    <property type="match status" value="1"/>
</dbReference>
<reference evidence="8 9" key="1">
    <citation type="submission" date="2019-03" db="EMBL/GenBank/DDBJ databases">
        <title>Sequencing 23 genomes of Wallemia ichthyophaga.</title>
        <authorList>
            <person name="Gostincar C."/>
        </authorList>
    </citation>
    <scope>NUCLEOTIDE SEQUENCE [LARGE SCALE GENOMIC DNA]</scope>
    <source>
        <strain evidence="8 9">EXF-8621</strain>
    </source>
</reference>
<sequence>MPLSKQRFARPPTPPDTDTTLRRSERFYKRKDIPLDLSDAFDWLRDDSSAVKIGDKCYTFENHPGLVYLPNYLNEHDQKRMIKLSLRDIPAPPNRNSLDAHYKIPTEGLWHHYAANTKTDVAVPRAATEPPREMPSYYAPSGERPLINNQPSTFEALKQIAREHNPEIPPSPTVKPLNGERAMYKLRWTNIGHYYHWGLKQYDFSVRDPQTAGPIAIPQPVAQVCKGAVEAIPWQRTCVAEAAEEWKKGYKPDAGIINYYNLNDTLMAHVDRSEVTSSLPLVSISLGHSAVFLIGDDERESKSPPTPIVLRSGDVVVMSGPTRRSYHGVPRILERSLPPHLQNEQEDDEWEPFARYLSTARINVNVRQTGLSDQQIAELVSV</sequence>
<dbReference type="Pfam" id="PF13532">
    <property type="entry name" value="2OG-FeII_Oxy_2"/>
    <property type="match status" value="1"/>
</dbReference>
<evidence type="ECO:0000313" key="9">
    <source>
        <dbReference type="Proteomes" id="UP000306954"/>
    </source>
</evidence>
<evidence type="ECO:0000256" key="4">
    <source>
        <dbReference type="ARBA" id="ARBA00023004"/>
    </source>
</evidence>
<dbReference type="GO" id="GO:0005634">
    <property type="term" value="C:nucleus"/>
    <property type="evidence" value="ECO:0007669"/>
    <property type="project" value="TreeGrafter"/>
</dbReference>
<protein>
    <recommendedName>
        <fullName evidence="7">Fe2OG dioxygenase domain-containing protein</fullName>
    </recommendedName>
</protein>
<name>A0A4T0JV99_WALIC</name>
<evidence type="ECO:0000256" key="2">
    <source>
        <dbReference type="ARBA" id="ARBA00022964"/>
    </source>
</evidence>
<evidence type="ECO:0000256" key="5">
    <source>
        <dbReference type="PIRSR" id="PIRSR604574-2"/>
    </source>
</evidence>
<dbReference type="InterPro" id="IPR037151">
    <property type="entry name" value="AlkB-like_sf"/>
</dbReference>
<dbReference type="InterPro" id="IPR005123">
    <property type="entry name" value="Oxoglu/Fe-dep_dioxygenase_dom"/>
</dbReference>
<keyword evidence="3" id="KW-0560">Oxidoreductase</keyword>
<evidence type="ECO:0000259" key="7">
    <source>
        <dbReference type="PROSITE" id="PS51471"/>
    </source>
</evidence>
<dbReference type="InterPro" id="IPR027450">
    <property type="entry name" value="AlkB-like"/>
</dbReference>
<dbReference type="EMBL" id="SPOF01000077">
    <property type="protein sequence ID" value="TIB07752.1"/>
    <property type="molecule type" value="Genomic_DNA"/>
</dbReference>
<comment type="caution">
    <text evidence="8">The sequence shown here is derived from an EMBL/GenBank/DDBJ whole genome shotgun (WGS) entry which is preliminary data.</text>
</comment>
<comment type="cofactor">
    <cofactor evidence="5">
        <name>Fe(2+)</name>
        <dbReference type="ChEBI" id="CHEBI:29033"/>
    </cofactor>
    <text evidence="5">Binds 1 Fe(2+) ion per subunit.</text>
</comment>
<evidence type="ECO:0000313" key="8">
    <source>
        <dbReference type="EMBL" id="TIB07752.1"/>
    </source>
</evidence>
<evidence type="ECO:0000256" key="6">
    <source>
        <dbReference type="SAM" id="MobiDB-lite"/>
    </source>
</evidence>
<dbReference type="Proteomes" id="UP000306954">
    <property type="component" value="Unassembled WGS sequence"/>
</dbReference>
<dbReference type="SUPFAM" id="SSF51197">
    <property type="entry name" value="Clavaminate synthase-like"/>
    <property type="match status" value="1"/>
</dbReference>
<accession>A0A4T0JV99</accession>
<keyword evidence="1 5" id="KW-0479">Metal-binding</keyword>
<dbReference type="GO" id="GO:0051213">
    <property type="term" value="F:dioxygenase activity"/>
    <property type="evidence" value="ECO:0007669"/>
    <property type="project" value="UniProtKB-KW"/>
</dbReference>
<dbReference type="GO" id="GO:0046872">
    <property type="term" value="F:metal ion binding"/>
    <property type="evidence" value="ECO:0007669"/>
    <property type="project" value="UniProtKB-KW"/>
</dbReference>
<dbReference type="PANTHER" id="PTHR16557">
    <property type="entry name" value="ALKYLATED DNA REPAIR PROTEIN ALKB-RELATED"/>
    <property type="match status" value="1"/>
</dbReference>
<dbReference type="AlphaFoldDB" id="A0A4T0JV99"/>